<evidence type="ECO:0000313" key="3">
    <source>
        <dbReference type="EMBL" id="KAL3849199.1"/>
    </source>
</evidence>
<dbReference type="EMBL" id="JBJXBP010000001">
    <property type="protein sequence ID" value="KAL3849199.1"/>
    <property type="molecule type" value="Genomic_DNA"/>
</dbReference>
<dbReference type="InterPro" id="IPR025836">
    <property type="entry name" value="Zn_knuckle_CX2CX4HX4C"/>
</dbReference>
<evidence type="ECO:0000259" key="2">
    <source>
        <dbReference type="Pfam" id="PF14392"/>
    </source>
</evidence>
<comment type="caution">
    <text evidence="3">The sequence shown here is derived from an EMBL/GenBank/DDBJ whole genome shotgun (WGS) entry which is preliminary data.</text>
</comment>
<organism evidence="3 4">
    <name type="scientific">Penstemon smallii</name>
    <dbReference type="NCBI Taxonomy" id="265156"/>
    <lineage>
        <taxon>Eukaryota</taxon>
        <taxon>Viridiplantae</taxon>
        <taxon>Streptophyta</taxon>
        <taxon>Embryophyta</taxon>
        <taxon>Tracheophyta</taxon>
        <taxon>Spermatophyta</taxon>
        <taxon>Magnoliopsida</taxon>
        <taxon>eudicotyledons</taxon>
        <taxon>Gunneridae</taxon>
        <taxon>Pentapetalae</taxon>
        <taxon>asterids</taxon>
        <taxon>lamiids</taxon>
        <taxon>Lamiales</taxon>
        <taxon>Plantaginaceae</taxon>
        <taxon>Cheloneae</taxon>
        <taxon>Penstemon</taxon>
    </lineage>
</organism>
<feature type="domain" description="Zinc knuckle CX2CX4HX4C" evidence="2">
    <location>
        <begin position="224"/>
        <end position="272"/>
    </location>
</feature>
<accession>A0ABD3UI44</accession>
<evidence type="ECO:0000259" key="1">
    <source>
        <dbReference type="Pfam" id="PF14111"/>
    </source>
</evidence>
<dbReference type="AlphaFoldDB" id="A0ABD3UI44"/>
<proteinExistence type="predicted"/>
<name>A0ABD3UI44_9LAMI</name>
<feature type="domain" description="DUF4283" evidence="1">
    <location>
        <begin position="86"/>
        <end position="164"/>
    </location>
</feature>
<sequence>MWMMTYHHQIMHCVHVPNNKGLSNTINFKNIKQVAVFLPSLTLYSLAPILMDFAGLEFDSRLNITEVEEGLLISGEEWDKFNTSTDLSLVGKILGHKNYHVDTVRNILAKAWSPGKGIDVKQINNGRLIFTFQHKLDWKRAFEGGPWSFDKRLVVLNCIKPDEDANSVELKWCDFHVHIKGLPLNKSIKGMVELICKRLGKFKGFPADSKLDYVGGSIRVRVGINITEPLPRFMNIRSDRGDIIVVNFCYEKLPNFCYYCVLFDHMSLSCNKRYDDY</sequence>
<protein>
    <recommendedName>
        <fullName evidence="5">DUF4283 domain-containing protein</fullName>
    </recommendedName>
</protein>
<dbReference type="PANTHER" id="PTHR31286">
    <property type="entry name" value="GLYCINE-RICH CELL WALL STRUCTURAL PROTEIN 1.8-LIKE"/>
    <property type="match status" value="1"/>
</dbReference>
<keyword evidence="4" id="KW-1185">Reference proteome</keyword>
<dbReference type="PANTHER" id="PTHR31286:SF178">
    <property type="entry name" value="DUF4283 DOMAIN-CONTAINING PROTEIN"/>
    <property type="match status" value="1"/>
</dbReference>
<evidence type="ECO:0000313" key="4">
    <source>
        <dbReference type="Proteomes" id="UP001634393"/>
    </source>
</evidence>
<reference evidence="3 4" key="1">
    <citation type="submission" date="2024-12" db="EMBL/GenBank/DDBJ databases">
        <title>The unique morphological basis and parallel evolutionary history of personate flowers in Penstemon.</title>
        <authorList>
            <person name="Depatie T.H."/>
            <person name="Wessinger C.A."/>
        </authorList>
    </citation>
    <scope>NUCLEOTIDE SEQUENCE [LARGE SCALE GENOMIC DNA]</scope>
    <source>
        <strain evidence="3">WTNN_2</strain>
        <tissue evidence="3">Leaf</tissue>
    </source>
</reference>
<gene>
    <name evidence="3" type="ORF">ACJIZ3_011081</name>
</gene>
<dbReference type="InterPro" id="IPR040256">
    <property type="entry name" value="At4g02000-like"/>
</dbReference>
<dbReference type="Pfam" id="PF14111">
    <property type="entry name" value="DUF4283"/>
    <property type="match status" value="1"/>
</dbReference>
<dbReference type="Pfam" id="PF14392">
    <property type="entry name" value="zf-CCHC_4"/>
    <property type="match status" value="1"/>
</dbReference>
<evidence type="ECO:0008006" key="5">
    <source>
        <dbReference type="Google" id="ProtNLM"/>
    </source>
</evidence>
<dbReference type="InterPro" id="IPR025558">
    <property type="entry name" value="DUF4283"/>
</dbReference>
<dbReference type="Proteomes" id="UP001634393">
    <property type="component" value="Unassembled WGS sequence"/>
</dbReference>